<feature type="region of interest" description="Disordered" evidence="1">
    <location>
        <begin position="38"/>
        <end position="65"/>
    </location>
</feature>
<dbReference type="PANTHER" id="PTHR10826:SF27">
    <property type="entry name" value="OS06G0326500 PROTEIN"/>
    <property type="match status" value="1"/>
</dbReference>
<dbReference type="InterPro" id="IPR003428">
    <property type="entry name" value="MAM33"/>
</dbReference>
<dbReference type="GO" id="GO:0005759">
    <property type="term" value="C:mitochondrial matrix"/>
    <property type="evidence" value="ECO:0007669"/>
    <property type="project" value="InterPro"/>
</dbReference>
<dbReference type="InterPro" id="IPR000836">
    <property type="entry name" value="PRTase_dom"/>
</dbReference>
<dbReference type="EMBL" id="JAAGAX010000016">
    <property type="protein sequence ID" value="KAF2288629.1"/>
    <property type="molecule type" value="Genomic_DNA"/>
</dbReference>
<evidence type="ECO:0000259" key="2">
    <source>
        <dbReference type="Pfam" id="PF00156"/>
    </source>
</evidence>
<feature type="compositionally biased region" description="Basic and acidic residues" evidence="1">
    <location>
        <begin position="56"/>
        <end position="65"/>
    </location>
</feature>
<comment type="caution">
    <text evidence="3">The sequence shown here is derived from an EMBL/GenBank/DDBJ whole genome shotgun (WGS) entry which is preliminary data.</text>
</comment>
<dbReference type="Proteomes" id="UP000467840">
    <property type="component" value="Chromosome 8"/>
</dbReference>
<name>A0A6A6KMH6_HEVBR</name>
<dbReference type="SUPFAM" id="SSF53271">
    <property type="entry name" value="PRTase-like"/>
    <property type="match status" value="1"/>
</dbReference>
<sequence>MIPKQVEELPAGFPFEIQDNPGERTVLLKRNFQDENIKVEVDAPSIPEDAEDDDHDQDKNTEDSDNHQAFHWLNSEHSEDELACEGPDFFDLDENLQKAFHKYLEIRGIKPSTTNFLFEYMRNKDDKEYLLWLKNLRSFMERLPENFPKDSRVFVVDPMLATGGTIVAAVDLIKECGVENIQTRVASRLHWNIIDPTVNHKGFMVRGLGEVGDRSFGT</sequence>
<dbReference type="Pfam" id="PF02330">
    <property type="entry name" value="MAM33"/>
    <property type="match status" value="2"/>
</dbReference>
<dbReference type="PANTHER" id="PTHR10826">
    <property type="entry name" value="COMPLEMENT COMPONENT 1"/>
    <property type="match status" value="1"/>
</dbReference>
<dbReference type="Pfam" id="PF00156">
    <property type="entry name" value="Pribosyltran"/>
    <property type="match status" value="1"/>
</dbReference>
<proteinExistence type="predicted"/>
<feature type="domain" description="Phosphoribosyltransferase" evidence="2">
    <location>
        <begin position="144"/>
        <end position="184"/>
    </location>
</feature>
<dbReference type="Gene3D" id="3.10.280.10">
    <property type="entry name" value="Mitochondrial glycoprotein"/>
    <property type="match status" value="2"/>
</dbReference>
<dbReference type="InterPro" id="IPR036561">
    <property type="entry name" value="MAM33_sf"/>
</dbReference>
<dbReference type="CDD" id="cd06223">
    <property type="entry name" value="PRTases_typeI"/>
    <property type="match status" value="1"/>
</dbReference>
<gene>
    <name evidence="3" type="ORF">GH714_009597</name>
</gene>
<keyword evidence="4" id="KW-1185">Reference proteome</keyword>
<reference evidence="3 4" key="1">
    <citation type="journal article" date="2020" name="Mol. Plant">
        <title>The Chromosome-Based Rubber Tree Genome Provides New Insights into Spurge Genome Evolution and Rubber Biosynthesis.</title>
        <authorList>
            <person name="Liu J."/>
            <person name="Shi C."/>
            <person name="Shi C.C."/>
            <person name="Li W."/>
            <person name="Zhang Q.J."/>
            <person name="Zhang Y."/>
            <person name="Li K."/>
            <person name="Lu H.F."/>
            <person name="Shi C."/>
            <person name="Zhu S.T."/>
            <person name="Xiao Z.Y."/>
            <person name="Nan H."/>
            <person name="Yue Y."/>
            <person name="Zhu X.G."/>
            <person name="Wu Y."/>
            <person name="Hong X.N."/>
            <person name="Fan G.Y."/>
            <person name="Tong Y."/>
            <person name="Zhang D."/>
            <person name="Mao C.L."/>
            <person name="Liu Y.L."/>
            <person name="Hao S.J."/>
            <person name="Liu W.Q."/>
            <person name="Lv M.Q."/>
            <person name="Zhang H.B."/>
            <person name="Liu Y."/>
            <person name="Hu-Tang G.R."/>
            <person name="Wang J.P."/>
            <person name="Wang J.H."/>
            <person name="Sun Y.H."/>
            <person name="Ni S.B."/>
            <person name="Chen W.B."/>
            <person name="Zhang X.C."/>
            <person name="Jiao Y.N."/>
            <person name="Eichler E.E."/>
            <person name="Li G.H."/>
            <person name="Liu X."/>
            <person name="Gao L.Z."/>
        </authorList>
    </citation>
    <scope>NUCLEOTIDE SEQUENCE [LARGE SCALE GENOMIC DNA]</scope>
    <source>
        <strain evidence="4">cv. GT1</strain>
        <tissue evidence="3">Leaf</tissue>
    </source>
</reference>
<evidence type="ECO:0000313" key="4">
    <source>
        <dbReference type="Proteomes" id="UP000467840"/>
    </source>
</evidence>
<dbReference type="InterPro" id="IPR029057">
    <property type="entry name" value="PRTase-like"/>
</dbReference>
<evidence type="ECO:0000313" key="3">
    <source>
        <dbReference type="EMBL" id="KAF2288629.1"/>
    </source>
</evidence>
<evidence type="ECO:0000256" key="1">
    <source>
        <dbReference type="SAM" id="MobiDB-lite"/>
    </source>
</evidence>
<protein>
    <recommendedName>
        <fullName evidence="2">Phosphoribosyltransferase domain-containing protein</fullName>
    </recommendedName>
</protein>
<accession>A0A6A6KMH6</accession>
<dbReference type="AlphaFoldDB" id="A0A6A6KMH6"/>
<organism evidence="3 4">
    <name type="scientific">Hevea brasiliensis</name>
    <name type="common">Para rubber tree</name>
    <name type="synonym">Siphonia brasiliensis</name>
    <dbReference type="NCBI Taxonomy" id="3981"/>
    <lineage>
        <taxon>Eukaryota</taxon>
        <taxon>Viridiplantae</taxon>
        <taxon>Streptophyta</taxon>
        <taxon>Embryophyta</taxon>
        <taxon>Tracheophyta</taxon>
        <taxon>Spermatophyta</taxon>
        <taxon>Magnoliopsida</taxon>
        <taxon>eudicotyledons</taxon>
        <taxon>Gunneridae</taxon>
        <taxon>Pentapetalae</taxon>
        <taxon>rosids</taxon>
        <taxon>fabids</taxon>
        <taxon>Malpighiales</taxon>
        <taxon>Euphorbiaceae</taxon>
        <taxon>Crotonoideae</taxon>
        <taxon>Micrandreae</taxon>
        <taxon>Hevea</taxon>
    </lineage>
</organism>
<dbReference type="SUPFAM" id="SSF54529">
    <property type="entry name" value="Mitochondrial glycoprotein MAM33-like"/>
    <property type="match status" value="1"/>
</dbReference>